<keyword evidence="12" id="KW-1185">Reference proteome</keyword>
<feature type="transmembrane region" description="Helical" evidence="10">
    <location>
        <begin position="151"/>
        <end position="170"/>
    </location>
</feature>
<accession>A0A7W7WQU8</accession>
<organism evidence="11 12">
    <name type="scientific">Micromonospora polyrhachis</name>
    <dbReference type="NCBI Taxonomy" id="1282883"/>
    <lineage>
        <taxon>Bacteria</taxon>
        <taxon>Bacillati</taxon>
        <taxon>Actinomycetota</taxon>
        <taxon>Actinomycetes</taxon>
        <taxon>Micromonosporales</taxon>
        <taxon>Micromonosporaceae</taxon>
        <taxon>Micromonospora</taxon>
    </lineage>
</organism>
<dbReference type="RefSeq" id="WP_376771414.1">
    <property type="nucleotide sequence ID" value="NZ_JACHJW010000001.1"/>
</dbReference>
<dbReference type="EMBL" id="JACHJW010000001">
    <property type="protein sequence ID" value="MBB4959688.1"/>
    <property type="molecule type" value="Genomic_DNA"/>
</dbReference>
<feature type="transmembrane region" description="Helical" evidence="10">
    <location>
        <begin position="37"/>
        <end position="62"/>
    </location>
</feature>
<reference evidence="11 12" key="1">
    <citation type="submission" date="2020-08" db="EMBL/GenBank/DDBJ databases">
        <title>Sequencing the genomes of 1000 actinobacteria strains.</title>
        <authorList>
            <person name="Klenk H.-P."/>
        </authorList>
    </citation>
    <scope>NUCLEOTIDE SEQUENCE [LARGE SCALE GENOMIC DNA]</scope>
    <source>
        <strain evidence="11 12">DSM 45886</strain>
    </source>
</reference>
<evidence type="ECO:0000256" key="1">
    <source>
        <dbReference type="ARBA" id="ARBA00004141"/>
    </source>
</evidence>
<keyword evidence="7 10" id="KW-1133">Transmembrane helix</keyword>
<proteinExistence type="predicted"/>
<evidence type="ECO:0000256" key="10">
    <source>
        <dbReference type="SAM" id="Phobius"/>
    </source>
</evidence>
<evidence type="ECO:0000256" key="2">
    <source>
        <dbReference type="ARBA" id="ARBA00022448"/>
    </source>
</evidence>
<keyword evidence="4" id="KW-0997">Cell inner membrane</keyword>
<sequence>MDVSRVTAPAMSTTRQFFSGVGLLLRGLKLYVRSPKMMLLGIIPALISGALFIGAYVTLIYFSGDLAEWVTPFADDWSDGVRQATRLIVAIAFLAVGGLLAVLTFTAVTLLIGDPFYEKISEQVEARYGGVPNEVEQPFWRSLGRSIVDSLRLVGLSVLIGLPLFLGGFIPVVGQIVIPVIAAVFGGWILALELVAVPFQRRGQRLPGRREALRANRPIAMGFGVAVFCCFLIPLGAVLIMPAAVAGGALLARRSLGLSIEENGSAVSRA</sequence>
<feature type="transmembrane region" description="Helical" evidence="10">
    <location>
        <begin position="219"/>
        <end position="252"/>
    </location>
</feature>
<evidence type="ECO:0000256" key="6">
    <source>
        <dbReference type="ARBA" id="ARBA00022692"/>
    </source>
</evidence>
<dbReference type="InterPro" id="IPR050480">
    <property type="entry name" value="CysZ-like"/>
</dbReference>
<dbReference type="AlphaFoldDB" id="A0A7W7WQU8"/>
<name>A0A7W7WQU8_9ACTN</name>
<evidence type="ECO:0000313" key="11">
    <source>
        <dbReference type="EMBL" id="MBB4959688.1"/>
    </source>
</evidence>
<evidence type="ECO:0000256" key="4">
    <source>
        <dbReference type="ARBA" id="ARBA00022519"/>
    </source>
</evidence>
<feature type="transmembrane region" description="Helical" evidence="10">
    <location>
        <begin position="87"/>
        <end position="112"/>
    </location>
</feature>
<keyword evidence="2" id="KW-0813">Transport</keyword>
<evidence type="ECO:0000313" key="12">
    <source>
        <dbReference type="Proteomes" id="UP000578819"/>
    </source>
</evidence>
<evidence type="ECO:0000256" key="9">
    <source>
        <dbReference type="ARBA" id="ARBA00023136"/>
    </source>
</evidence>
<keyword evidence="6 10" id="KW-0812">Transmembrane</keyword>
<feature type="transmembrane region" description="Helical" evidence="10">
    <location>
        <begin position="176"/>
        <end position="199"/>
    </location>
</feature>
<evidence type="ECO:0000256" key="5">
    <source>
        <dbReference type="ARBA" id="ARBA00022605"/>
    </source>
</evidence>
<gene>
    <name evidence="11" type="ORF">FHR38_003421</name>
</gene>
<dbReference type="GO" id="GO:0000103">
    <property type="term" value="P:sulfate assimilation"/>
    <property type="evidence" value="ECO:0007669"/>
    <property type="project" value="TreeGrafter"/>
</dbReference>
<evidence type="ECO:0000256" key="7">
    <source>
        <dbReference type="ARBA" id="ARBA00022989"/>
    </source>
</evidence>
<dbReference type="GO" id="GO:0019344">
    <property type="term" value="P:cysteine biosynthetic process"/>
    <property type="evidence" value="ECO:0007669"/>
    <property type="project" value="TreeGrafter"/>
</dbReference>
<dbReference type="PANTHER" id="PTHR37468">
    <property type="entry name" value="SULFATE TRANSPORTER CYSZ"/>
    <property type="match status" value="1"/>
</dbReference>
<comment type="caution">
    <text evidence="11">The sequence shown here is derived from an EMBL/GenBank/DDBJ whole genome shotgun (WGS) entry which is preliminary data.</text>
</comment>
<dbReference type="Proteomes" id="UP000578819">
    <property type="component" value="Unassembled WGS sequence"/>
</dbReference>
<keyword evidence="8" id="KW-0764">Sulfate transport</keyword>
<comment type="subcellular location">
    <subcellularLocation>
        <location evidence="1">Membrane</location>
        <topology evidence="1">Multi-pass membrane protein</topology>
    </subcellularLocation>
</comment>
<evidence type="ECO:0000256" key="3">
    <source>
        <dbReference type="ARBA" id="ARBA00022475"/>
    </source>
</evidence>
<dbReference type="Pfam" id="PF07264">
    <property type="entry name" value="EI24"/>
    <property type="match status" value="1"/>
</dbReference>
<dbReference type="GO" id="GO:0005886">
    <property type="term" value="C:plasma membrane"/>
    <property type="evidence" value="ECO:0007669"/>
    <property type="project" value="TreeGrafter"/>
</dbReference>
<keyword evidence="3" id="KW-1003">Cell membrane</keyword>
<dbReference type="GO" id="GO:0009675">
    <property type="term" value="F:high-affinity sulfate:proton symporter activity"/>
    <property type="evidence" value="ECO:0007669"/>
    <property type="project" value="TreeGrafter"/>
</dbReference>
<protein>
    <submittedName>
        <fullName evidence="11">CysZ protein</fullName>
    </submittedName>
</protein>
<evidence type="ECO:0000256" key="8">
    <source>
        <dbReference type="ARBA" id="ARBA00023032"/>
    </source>
</evidence>
<keyword evidence="5" id="KW-0028">Amino-acid biosynthesis</keyword>
<dbReference type="PANTHER" id="PTHR37468:SF1">
    <property type="entry name" value="SULFATE TRANSPORTER CYSZ"/>
    <property type="match status" value="1"/>
</dbReference>
<keyword evidence="9 10" id="KW-0472">Membrane</keyword>
<dbReference type="InterPro" id="IPR059112">
    <property type="entry name" value="CysZ/EI24"/>
</dbReference>